<dbReference type="AlphaFoldDB" id="W4M4C8"/>
<evidence type="ECO:0000313" key="2">
    <source>
        <dbReference type="Proteomes" id="UP000019140"/>
    </source>
</evidence>
<evidence type="ECO:0000313" key="1">
    <source>
        <dbReference type="EMBL" id="ETX05209.1"/>
    </source>
</evidence>
<dbReference type="EMBL" id="AZHX01001012">
    <property type="protein sequence ID" value="ETX05209.1"/>
    <property type="molecule type" value="Genomic_DNA"/>
</dbReference>
<dbReference type="Gene3D" id="3.40.1110.10">
    <property type="entry name" value="Calcium-transporting ATPase, cytoplasmic domain N"/>
    <property type="match status" value="1"/>
</dbReference>
<dbReference type="HOGENOM" id="CLU_2328543_0_0_7"/>
<reference evidence="1 2" key="1">
    <citation type="journal article" date="2014" name="Nature">
        <title>An environmental bacterial taxon with a large and distinct metabolic repertoire.</title>
        <authorList>
            <person name="Wilson M.C."/>
            <person name="Mori T."/>
            <person name="Ruckert C."/>
            <person name="Uria A.R."/>
            <person name="Helf M.J."/>
            <person name="Takada K."/>
            <person name="Gernert C."/>
            <person name="Steffens U.A."/>
            <person name="Heycke N."/>
            <person name="Schmitt S."/>
            <person name="Rinke C."/>
            <person name="Helfrich E.J."/>
            <person name="Brachmann A.O."/>
            <person name="Gurgui C."/>
            <person name="Wakimoto T."/>
            <person name="Kracht M."/>
            <person name="Crusemann M."/>
            <person name="Hentschel U."/>
            <person name="Abe I."/>
            <person name="Matsunaga S."/>
            <person name="Kalinowski J."/>
            <person name="Takeyama H."/>
            <person name="Piel J."/>
        </authorList>
    </citation>
    <scope>NUCLEOTIDE SEQUENCE [LARGE SCALE GENOMIC DNA]</scope>
    <source>
        <strain evidence="2">TSY2</strain>
    </source>
</reference>
<gene>
    <name evidence="1" type="ORF">ETSY2_24300</name>
</gene>
<sequence length="98" mass="10831">MGNIHVCNGYNKDMLLAYAAAAEYKQTHPIARAILQAAARHGLRLPDIDTADYEVGYGVKVQLAEKTIHVGSARFMDIENIAIPAEMEQIQQHCHENG</sequence>
<name>W4M4C8_9BACT</name>
<protein>
    <submittedName>
        <fullName evidence="1">Uncharacterized protein</fullName>
    </submittedName>
</protein>
<proteinExistence type="predicted"/>
<accession>W4M4C8</accession>
<dbReference type="InterPro" id="IPR023299">
    <property type="entry name" value="ATPase_P-typ_cyto_dom_N"/>
</dbReference>
<dbReference type="Proteomes" id="UP000019140">
    <property type="component" value="Unassembled WGS sequence"/>
</dbReference>
<keyword evidence="2" id="KW-1185">Reference proteome</keyword>
<organism evidence="1 2">
    <name type="scientific">Candidatus Entotheonella gemina</name>
    <dbReference type="NCBI Taxonomy" id="1429439"/>
    <lineage>
        <taxon>Bacteria</taxon>
        <taxon>Pseudomonadati</taxon>
        <taxon>Nitrospinota/Tectimicrobiota group</taxon>
        <taxon>Candidatus Tectimicrobiota</taxon>
        <taxon>Candidatus Entotheonellia</taxon>
        <taxon>Candidatus Entotheonellales</taxon>
        <taxon>Candidatus Entotheonellaceae</taxon>
        <taxon>Candidatus Entotheonella</taxon>
    </lineage>
</organism>
<dbReference type="GO" id="GO:0000166">
    <property type="term" value="F:nucleotide binding"/>
    <property type="evidence" value="ECO:0007669"/>
    <property type="project" value="InterPro"/>
</dbReference>
<dbReference type="SUPFAM" id="SSF81660">
    <property type="entry name" value="Metal cation-transporting ATPase, ATP-binding domain N"/>
    <property type="match status" value="1"/>
</dbReference>
<comment type="caution">
    <text evidence="1">The sequence shown here is derived from an EMBL/GenBank/DDBJ whole genome shotgun (WGS) entry which is preliminary data.</text>
</comment>